<protein>
    <recommendedName>
        <fullName evidence="4">Peptidase S74 domain-containing protein</fullName>
    </recommendedName>
</protein>
<comment type="caution">
    <text evidence="2">The sequence shown here is derived from an EMBL/GenBank/DDBJ whole genome shotgun (WGS) entry which is preliminary data.</text>
</comment>
<organism evidence="2 3">
    <name type="scientific">Flavihumibacter petaseus NBRC 106054</name>
    <dbReference type="NCBI Taxonomy" id="1220578"/>
    <lineage>
        <taxon>Bacteria</taxon>
        <taxon>Pseudomonadati</taxon>
        <taxon>Bacteroidota</taxon>
        <taxon>Chitinophagia</taxon>
        <taxon>Chitinophagales</taxon>
        <taxon>Chitinophagaceae</taxon>
        <taxon>Flavihumibacter</taxon>
    </lineage>
</organism>
<name>A0A0E9N3A2_9BACT</name>
<evidence type="ECO:0000256" key="1">
    <source>
        <dbReference type="SAM" id="Coils"/>
    </source>
</evidence>
<dbReference type="AlphaFoldDB" id="A0A0E9N3A2"/>
<evidence type="ECO:0000313" key="2">
    <source>
        <dbReference type="EMBL" id="GAO44437.1"/>
    </source>
</evidence>
<reference evidence="2 3" key="1">
    <citation type="submission" date="2015-04" db="EMBL/GenBank/DDBJ databases">
        <title>Whole genome shotgun sequence of Flavihumibacter petaseus NBRC 106054.</title>
        <authorList>
            <person name="Miyazawa S."/>
            <person name="Hosoyama A."/>
            <person name="Hashimoto M."/>
            <person name="Noguchi M."/>
            <person name="Tsuchikane K."/>
            <person name="Ohji S."/>
            <person name="Yamazoe A."/>
            <person name="Ichikawa N."/>
            <person name="Kimura A."/>
            <person name="Fujita N."/>
        </authorList>
    </citation>
    <scope>NUCLEOTIDE SEQUENCE [LARGE SCALE GENOMIC DNA]</scope>
    <source>
        <strain evidence="2 3">NBRC 106054</strain>
    </source>
</reference>
<keyword evidence="3" id="KW-1185">Reference proteome</keyword>
<feature type="coiled-coil region" evidence="1">
    <location>
        <begin position="312"/>
        <end position="346"/>
    </location>
</feature>
<dbReference type="EMBL" id="BBWV01000003">
    <property type="protein sequence ID" value="GAO44437.1"/>
    <property type="molecule type" value="Genomic_DNA"/>
</dbReference>
<accession>A0A0E9N3A2</accession>
<dbReference type="STRING" id="1220578.FPE01S_03_04740"/>
<keyword evidence="1" id="KW-0175">Coiled coil</keyword>
<sequence length="354" mass="38953">MNALANLHIRTYDFEKLWLEWPSTSLDGVVQQRFKNSGYDMILGEIGSAYFSSGYRKTSSAFLSTNAPNGLQLVNYSPNGVIRLYTGGSADANERIKLDSAGRFFAYTISRKTVVRDSILSLDSSGEIQFTPLRASKLYALDTRSVSTTPDTYSQLLMSQVKTHSVITLPGTSTSVASVIGIRNGANSSNGYAHELAFTDSSQLYVRSGASTTWGNWRRLIVEDNAGNIVMGSSATPGKLSVNGDIKAKKIRITQTGWADFVFQPDYLLPDLYTVERFIQQNRHLPGIVSAKEVEANGIDVGNSQAALLQKIEELTLYAIQQQKAIDKLEAEKKDQSAILQSLLLRVQQLESSR</sequence>
<dbReference type="Proteomes" id="UP000033121">
    <property type="component" value="Unassembled WGS sequence"/>
</dbReference>
<proteinExistence type="predicted"/>
<gene>
    <name evidence="2" type="ORF">FPE01S_03_04740</name>
</gene>
<evidence type="ECO:0000313" key="3">
    <source>
        <dbReference type="Proteomes" id="UP000033121"/>
    </source>
</evidence>
<evidence type="ECO:0008006" key="4">
    <source>
        <dbReference type="Google" id="ProtNLM"/>
    </source>
</evidence>